<dbReference type="RefSeq" id="WP_160198564.1">
    <property type="nucleotide sequence ID" value="NZ_QXXA01000019.1"/>
</dbReference>
<dbReference type="InterPro" id="IPR001387">
    <property type="entry name" value="Cro/C1-type_HTH"/>
</dbReference>
<evidence type="ECO:0000259" key="3">
    <source>
        <dbReference type="PROSITE" id="PS50943"/>
    </source>
</evidence>
<protein>
    <submittedName>
        <fullName evidence="4">XRE family transcriptional regulator</fullName>
    </submittedName>
</protein>
<evidence type="ECO:0000256" key="1">
    <source>
        <dbReference type="ARBA" id="ARBA00023125"/>
    </source>
</evidence>
<sequence length="135" mass="15472">MKNKLGKRIKQLREEKELSQLQLAKILNISNSTLSQYEAGNRVPSDDVKSKIAKIFDTTIDYLVGNSDVKNPYKNKPSLPEEFTSPEEAIKFILHKNVIMGFGGFDVNTMSDEEVLEFANELLNQLRLISYKYKK</sequence>
<dbReference type="OrthoDB" id="1649314at2"/>
<dbReference type="SMART" id="SM00530">
    <property type="entry name" value="HTH_XRE"/>
    <property type="match status" value="1"/>
</dbReference>
<organism evidence="4 5">
    <name type="scientific">Senegalia massiliensis</name>
    <dbReference type="NCBI Taxonomy" id="1720316"/>
    <lineage>
        <taxon>Bacteria</taxon>
        <taxon>Bacillati</taxon>
        <taxon>Bacillota</taxon>
        <taxon>Clostridia</taxon>
        <taxon>Eubacteriales</taxon>
        <taxon>Clostridiaceae</taxon>
        <taxon>Senegalia</taxon>
    </lineage>
</organism>
<feature type="coiled-coil region" evidence="2">
    <location>
        <begin position="2"/>
        <end position="29"/>
    </location>
</feature>
<keyword evidence="2" id="KW-0175">Coiled coil</keyword>
<comment type="caution">
    <text evidence="4">The sequence shown here is derived from an EMBL/GenBank/DDBJ whole genome shotgun (WGS) entry which is preliminary data.</text>
</comment>
<dbReference type="PROSITE" id="PS50943">
    <property type="entry name" value="HTH_CROC1"/>
    <property type="match status" value="1"/>
</dbReference>
<dbReference type="PANTHER" id="PTHR46558">
    <property type="entry name" value="TRACRIPTIONAL REGULATORY PROTEIN-RELATED-RELATED"/>
    <property type="match status" value="1"/>
</dbReference>
<reference evidence="4 5" key="1">
    <citation type="submission" date="2018-08" db="EMBL/GenBank/DDBJ databases">
        <title>Murine metabolic-syndrome-specific gut microbial biobank.</title>
        <authorList>
            <person name="Liu C."/>
        </authorList>
    </citation>
    <scope>NUCLEOTIDE SEQUENCE [LARGE SCALE GENOMIC DNA]</scope>
    <source>
        <strain evidence="4 5">583</strain>
    </source>
</reference>
<keyword evidence="5" id="KW-1185">Reference proteome</keyword>
<dbReference type="Pfam" id="PF01381">
    <property type="entry name" value="HTH_3"/>
    <property type="match status" value="1"/>
</dbReference>
<dbReference type="SUPFAM" id="SSF47413">
    <property type="entry name" value="lambda repressor-like DNA-binding domains"/>
    <property type="match status" value="1"/>
</dbReference>
<proteinExistence type="predicted"/>
<dbReference type="EMBL" id="QXXA01000019">
    <property type="protein sequence ID" value="NBI08097.1"/>
    <property type="molecule type" value="Genomic_DNA"/>
</dbReference>
<accession>A0A845QYQ5</accession>
<keyword evidence="1" id="KW-0238">DNA-binding</keyword>
<evidence type="ECO:0000313" key="5">
    <source>
        <dbReference type="Proteomes" id="UP000467132"/>
    </source>
</evidence>
<gene>
    <name evidence="4" type="ORF">D3Z33_14655</name>
</gene>
<dbReference type="Proteomes" id="UP000467132">
    <property type="component" value="Unassembled WGS sequence"/>
</dbReference>
<evidence type="ECO:0000313" key="4">
    <source>
        <dbReference type="EMBL" id="NBI08097.1"/>
    </source>
</evidence>
<evidence type="ECO:0000256" key="2">
    <source>
        <dbReference type="SAM" id="Coils"/>
    </source>
</evidence>
<dbReference type="CDD" id="cd00093">
    <property type="entry name" value="HTH_XRE"/>
    <property type="match status" value="1"/>
</dbReference>
<feature type="domain" description="HTH cro/C1-type" evidence="3">
    <location>
        <begin position="9"/>
        <end position="63"/>
    </location>
</feature>
<dbReference type="PANTHER" id="PTHR46558:SF11">
    <property type="entry name" value="HTH-TYPE TRANSCRIPTIONAL REGULATOR XRE"/>
    <property type="match status" value="1"/>
</dbReference>
<name>A0A845QYQ5_9CLOT</name>
<dbReference type="GO" id="GO:0003677">
    <property type="term" value="F:DNA binding"/>
    <property type="evidence" value="ECO:0007669"/>
    <property type="project" value="UniProtKB-KW"/>
</dbReference>
<dbReference type="Gene3D" id="1.10.260.40">
    <property type="entry name" value="lambda repressor-like DNA-binding domains"/>
    <property type="match status" value="1"/>
</dbReference>
<dbReference type="InterPro" id="IPR010982">
    <property type="entry name" value="Lambda_DNA-bd_dom_sf"/>
</dbReference>
<dbReference type="AlphaFoldDB" id="A0A845QYQ5"/>